<dbReference type="Proteomes" id="UP001557485">
    <property type="component" value="Unassembled WGS sequence"/>
</dbReference>
<dbReference type="EMBL" id="JBFRYA010000005">
    <property type="protein sequence ID" value="MEX1668845.1"/>
    <property type="molecule type" value="Genomic_DNA"/>
</dbReference>
<evidence type="ECO:0000259" key="1">
    <source>
        <dbReference type="Pfam" id="PF14240"/>
    </source>
</evidence>
<evidence type="ECO:0000313" key="2">
    <source>
        <dbReference type="EMBL" id="MEX1668845.1"/>
    </source>
</evidence>
<proteinExistence type="predicted"/>
<organism evidence="2 3">
    <name type="scientific">Zhongshania guokunii</name>
    <dbReference type="NCBI Taxonomy" id="641783"/>
    <lineage>
        <taxon>Bacteria</taxon>
        <taxon>Pseudomonadati</taxon>
        <taxon>Pseudomonadota</taxon>
        <taxon>Gammaproteobacteria</taxon>
        <taxon>Cellvibrionales</taxon>
        <taxon>Spongiibacteraceae</taxon>
        <taxon>Zhongshania</taxon>
    </lineage>
</organism>
<dbReference type="PANTHER" id="PTHR30289">
    <property type="entry name" value="UNCHARACTERIZED PROTEIN YBCL-RELATED"/>
    <property type="match status" value="1"/>
</dbReference>
<feature type="domain" description="YHYH" evidence="1">
    <location>
        <begin position="193"/>
        <end position="292"/>
    </location>
</feature>
<dbReference type="RefSeq" id="WP_301028336.1">
    <property type="nucleotide sequence ID" value="NZ_JBFRYA010000005.1"/>
</dbReference>
<reference evidence="2 3" key="1">
    <citation type="journal article" date="2011" name="Int. J. Syst. Evol. Microbiol.">
        <title>Zhongshania antarctica gen. nov., sp. nov. and Zhongshania guokunii sp. nov., gammaproteobacteria respectively isolated from coastal attached (fast) ice and surface seawater of the Antarctic.</title>
        <authorList>
            <person name="Li H.J."/>
            <person name="Zhang X.Y."/>
            <person name="Chen C.X."/>
            <person name="Zhang Y.J."/>
            <person name="Gao Z.M."/>
            <person name="Yu Y."/>
            <person name="Chen X.L."/>
            <person name="Chen B."/>
            <person name="Zhang Y.Z."/>
        </authorList>
    </citation>
    <scope>NUCLEOTIDE SEQUENCE [LARGE SCALE GENOMIC DNA]</scope>
    <source>
        <strain evidence="2 3">ZS6-22T</strain>
    </source>
</reference>
<dbReference type="Pfam" id="PF14240">
    <property type="entry name" value="YHYH"/>
    <property type="match status" value="1"/>
</dbReference>
<comment type="caution">
    <text evidence="2">The sequence shown here is derived from an EMBL/GenBank/DDBJ whole genome shotgun (WGS) entry which is preliminary data.</text>
</comment>
<sequence length="337" mass="35381">MTRRYHTKDFLNPRLFVGATLSTLLVACGGGSSGSGNDATTAISEADNHAVDTSRFMEDAVVSIETVSCTLSDGSASSCYEITLNGFPADRSSLGPFCPETTSTGANDAGTWFEDGVLYDLTGAFVADLANFYNDDNWQLFNAQTGDVYITNTQAACEAAAQPNVPANYNNYCVQCDISYYSDEPLKGIAVTYLIPATPQPRDAPGAIDRGGVGAAFNGVKLDAAAPTDAILGAYTIAAFDECVGHINPHAGYHYHGANHGDGDCPAIDFETDGHGGAFGYALDGYAIYAMADSAGNESTDLDSCRGHSDETRGYHYHTASAGENAFIGCFTGETAR</sequence>
<evidence type="ECO:0000313" key="3">
    <source>
        <dbReference type="Proteomes" id="UP001557485"/>
    </source>
</evidence>
<dbReference type="InterPro" id="IPR025924">
    <property type="entry name" value="YHYH_dom"/>
</dbReference>
<gene>
    <name evidence="2" type="ORF">AB4876_07970</name>
</gene>
<dbReference type="PANTHER" id="PTHR30289:SF8">
    <property type="entry name" value="YHYH DOMAIN-CONTAINING PROTEIN"/>
    <property type="match status" value="1"/>
</dbReference>
<keyword evidence="3" id="KW-1185">Reference proteome</keyword>
<dbReference type="PROSITE" id="PS51257">
    <property type="entry name" value="PROKAR_LIPOPROTEIN"/>
    <property type="match status" value="1"/>
</dbReference>
<protein>
    <submittedName>
        <fullName evidence="2">YHYH protein</fullName>
    </submittedName>
</protein>
<accession>A0ABV3U550</accession>
<name>A0ABV3U550_9GAMM</name>